<dbReference type="AlphaFoldDB" id="A0A371PEG6"/>
<keyword evidence="4" id="KW-1185">Reference proteome</keyword>
<keyword evidence="2" id="KW-1133">Transmembrane helix</keyword>
<feature type="transmembrane region" description="Helical" evidence="2">
    <location>
        <begin position="6"/>
        <end position="25"/>
    </location>
</feature>
<dbReference type="OrthoDB" id="3218604at2"/>
<feature type="compositionally biased region" description="Basic and acidic residues" evidence="1">
    <location>
        <begin position="290"/>
        <end position="313"/>
    </location>
</feature>
<name>A0A371PEG6_9ACTN</name>
<feature type="region of interest" description="Disordered" evidence="1">
    <location>
        <begin position="54"/>
        <end position="91"/>
    </location>
</feature>
<gene>
    <name evidence="3" type="ORF">DX116_10400</name>
</gene>
<keyword evidence="2" id="KW-0812">Transmembrane</keyword>
<feature type="compositionally biased region" description="Basic residues" evidence="1">
    <location>
        <begin position="181"/>
        <end position="193"/>
    </location>
</feature>
<dbReference type="EMBL" id="QUBR01000001">
    <property type="protein sequence ID" value="REK73898.1"/>
    <property type="molecule type" value="Genomic_DNA"/>
</dbReference>
<accession>A0A371PEG6</accession>
<evidence type="ECO:0000313" key="4">
    <source>
        <dbReference type="Proteomes" id="UP000265581"/>
    </source>
</evidence>
<proteinExistence type="predicted"/>
<dbReference type="RefSeq" id="WP_119704007.1">
    <property type="nucleotide sequence ID" value="NZ_JBHSOI010000001.1"/>
</dbReference>
<sequence length="313" mass="33528">MGSSSGLIIAFVVVVWAAYVIPLVLRRYDEATKNASVETTGSLSRVINRASRQQAPEATATEPVPAAQTSPAASTVQASRPAARAADRPAARRAAARRRRTLLSLLLLTAVVGGVAAFGVIATYWIAAPVALVVAWLVACRVQVRGERGMAGAGRTRAVLRRIKLPKVDLSRADRAPRATAKIKAKSKTKRPQRAAASTSAAVEEDTIIVSGQFEDIDPGRKHVMEQTELEVDALDDKIVIAVPSISTSGEALWDPLPVTLPTYVTKPRAGRTVRTIDFSQPHTWTSGHIEGEDVELPKRADDASEHRRAVGD</sequence>
<feature type="compositionally biased region" description="Low complexity" evidence="1">
    <location>
        <begin position="54"/>
        <end position="69"/>
    </location>
</feature>
<dbReference type="Proteomes" id="UP000265581">
    <property type="component" value="Unassembled WGS sequence"/>
</dbReference>
<organism evidence="3 4">
    <name type="scientific">Aeromicrobium endophyticum</name>
    <dbReference type="NCBI Taxonomy" id="2292704"/>
    <lineage>
        <taxon>Bacteria</taxon>
        <taxon>Bacillati</taxon>
        <taxon>Actinomycetota</taxon>
        <taxon>Actinomycetes</taxon>
        <taxon>Propionibacteriales</taxon>
        <taxon>Nocardioidaceae</taxon>
        <taxon>Aeromicrobium</taxon>
    </lineage>
</organism>
<evidence type="ECO:0000313" key="3">
    <source>
        <dbReference type="EMBL" id="REK73898.1"/>
    </source>
</evidence>
<comment type="caution">
    <text evidence="3">The sequence shown here is derived from an EMBL/GenBank/DDBJ whole genome shotgun (WGS) entry which is preliminary data.</text>
</comment>
<feature type="region of interest" description="Disordered" evidence="1">
    <location>
        <begin position="287"/>
        <end position="313"/>
    </location>
</feature>
<reference evidence="3 4" key="1">
    <citation type="submission" date="2018-08" db="EMBL/GenBank/DDBJ databases">
        <title>Aeromicrobium sp. M2KJ-4, whole genome shotgun sequence.</title>
        <authorList>
            <person name="Tuo L."/>
        </authorList>
    </citation>
    <scope>NUCLEOTIDE SEQUENCE [LARGE SCALE GENOMIC DNA]</scope>
    <source>
        <strain evidence="3 4">M2KJ-4</strain>
    </source>
</reference>
<feature type="transmembrane region" description="Helical" evidence="2">
    <location>
        <begin position="102"/>
        <end position="120"/>
    </location>
</feature>
<protein>
    <submittedName>
        <fullName evidence="3">Uncharacterized protein</fullName>
    </submittedName>
</protein>
<evidence type="ECO:0000256" key="1">
    <source>
        <dbReference type="SAM" id="MobiDB-lite"/>
    </source>
</evidence>
<evidence type="ECO:0000256" key="2">
    <source>
        <dbReference type="SAM" id="Phobius"/>
    </source>
</evidence>
<keyword evidence="2" id="KW-0472">Membrane</keyword>
<feature type="region of interest" description="Disordered" evidence="1">
    <location>
        <begin position="176"/>
        <end position="200"/>
    </location>
</feature>